<protein>
    <recommendedName>
        <fullName evidence="4">Coiled-coil SMC6 And NSE5 INteracting (CANIN) domain-containing protein</fullName>
    </recommendedName>
</protein>
<dbReference type="PANTHER" id="PTHR37212:SF2">
    <property type="entry name" value="ACTIN PROTEIN 2_3 COMPLEX SUBUNIT-LIKE PROTEIN"/>
    <property type="match status" value="1"/>
</dbReference>
<gene>
    <name evidence="2" type="ORF">SLEP1_g13863</name>
</gene>
<proteinExistence type="predicted"/>
<dbReference type="PANTHER" id="PTHR37212">
    <property type="entry name" value="ACTIN PROTEIN 2/3 COMPLEX SUBUNIT-LIKE PROTEIN"/>
    <property type="match status" value="1"/>
</dbReference>
<reference evidence="2 3" key="1">
    <citation type="journal article" date="2021" name="Commun. Biol.">
        <title>The genome of Shorea leprosula (Dipterocarpaceae) highlights the ecological relevance of drought in aseasonal tropical rainforests.</title>
        <authorList>
            <person name="Ng K.K.S."/>
            <person name="Kobayashi M.J."/>
            <person name="Fawcett J.A."/>
            <person name="Hatakeyama M."/>
            <person name="Paape T."/>
            <person name="Ng C.H."/>
            <person name="Ang C.C."/>
            <person name="Tnah L.H."/>
            <person name="Lee C.T."/>
            <person name="Nishiyama T."/>
            <person name="Sese J."/>
            <person name="O'Brien M.J."/>
            <person name="Copetti D."/>
            <person name="Mohd Noor M.I."/>
            <person name="Ong R.C."/>
            <person name="Putra M."/>
            <person name="Sireger I.Z."/>
            <person name="Indrioko S."/>
            <person name="Kosugi Y."/>
            <person name="Izuno A."/>
            <person name="Isagi Y."/>
            <person name="Lee S.L."/>
            <person name="Shimizu K.K."/>
        </authorList>
    </citation>
    <scope>NUCLEOTIDE SEQUENCE [LARGE SCALE GENOMIC DNA]</scope>
    <source>
        <strain evidence="2">214</strain>
    </source>
</reference>
<evidence type="ECO:0000313" key="3">
    <source>
        <dbReference type="Proteomes" id="UP001054252"/>
    </source>
</evidence>
<feature type="region of interest" description="Disordered" evidence="1">
    <location>
        <begin position="45"/>
        <end position="69"/>
    </location>
</feature>
<dbReference type="AlphaFoldDB" id="A0AAV5ISU2"/>
<comment type="caution">
    <text evidence="2">The sequence shown here is derived from an EMBL/GenBank/DDBJ whole genome shotgun (WGS) entry which is preliminary data.</text>
</comment>
<organism evidence="2 3">
    <name type="scientific">Rubroshorea leprosula</name>
    <dbReference type="NCBI Taxonomy" id="152421"/>
    <lineage>
        <taxon>Eukaryota</taxon>
        <taxon>Viridiplantae</taxon>
        <taxon>Streptophyta</taxon>
        <taxon>Embryophyta</taxon>
        <taxon>Tracheophyta</taxon>
        <taxon>Spermatophyta</taxon>
        <taxon>Magnoliopsida</taxon>
        <taxon>eudicotyledons</taxon>
        <taxon>Gunneridae</taxon>
        <taxon>Pentapetalae</taxon>
        <taxon>rosids</taxon>
        <taxon>malvids</taxon>
        <taxon>Malvales</taxon>
        <taxon>Dipterocarpaceae</taxon>
        <taxon>Rubroshorea</taxon>
    </lineage>
</organism>
<name>A0AAV5ISU2_9ROSI</name>
<evidence type="ECO:0000313" key="2">
    <source>
        <dbReference type="EMBL" id="GKV01299.1"/>
    </source>
</evidence>
<evidence type="ECO:0008006" key="4">
    <source>
        <dbReference type="Google" id="ProtNLM"/>
    </source>
</evidence>
<dbReference type="EMBL" id="BPVZ01000016">
    <property type="protein sequence ID" value="GKV01299.1"/>
    <property type="molecule type" value="Genomic_DNA"/>
</dbReference>
<sequence length="458" mass="51907">MDVEELLDFEREDPLAPSPVAARKRKKVIGLDDLLTDYYKERSKNVEKEAKKPAKAPKNYNSDEDETGKEAKLSEIVNLCQKQMKEMSSEEEISHWGIRVFGNQKTPPPSVFPELEDCSLLQSFVNGELNSLVGLTAETGCSFLEGLLINGWLSRLVFKCGYLEKSIATWTFNMMLYSSKEEVSSSACDFWCSTLSPINEVGKMPIKIEWLPTYMDLKRALETYGFLFNFSSNPESVNPGSDGKGPPQNIGSWFKITAACCQVRDKQSIFLTSEAEELVEVIVWQFLDHQLQGLSVVMYNCMQSALSYFSADEWNTSCAKIANSLACRIPRDLNCLRAVECISGSDTHSKQLRSALAFQILVNCLEKKATDEEGILNMLISLNVKEKDNDFFKMYIYLVLTENWLLYDKKLEDKPVIMEMWGLFLRNCSCQISSMDLRSYASKVRSKASFLLQGTCCK</sequence>
<keyword evidence="3" id="KW-1185">Reference proteome</keyword>
<feature type="region of interest" description="Disordered" evidence="1">
    <location>
        <begin position="1"/>
        <end position="22"/>
    </location>
</feature>
<dbReference type="Proteomes" id="UP001054252">
    <property type="component" value="Unassembled WGS sequence"/>
</dbReference>
<evidence type="ECO:0000256" key="1">
    <source>
        <dbReference type="SAM" id="MobiDB-lite"/>
    </source>
</evidence>
<accession>A0AAV5ISU2</accession>